<comment type="caution">
    <text evidence="2">The sequence shown here is derived from an EMBL/GenBank/DDBJ whole genome shotgun (WGS) entry which is preliminary data.</text>
</comment>
<protein>
    <submittedName>
        <fullName evidence="2">Uncharacterized protein</fullName>
    </submittedName>
</protein>
<evidence type="ECO:0000313" key="3">
    <source>
        <dbReference type="Proteomes" id="UP000718281"/>
    </source>
</evidence>
<dbReference type="EMBL" id="JADIXZ010000004">
    <property type="protein sequence ID" value="MBK6300648.1"/>
    <property type="molecule type" value="Genomic_DNA"/>
</dbReference>
<dbReference type="AlphaFoldDB" id="A0A935CDA8"/>
<dbReference type="Proteomes" id="UP000718281">
    <property type="component" value="Unassembled WGS sequence"/>
</dbReference>
<keyword evidence="1" id="KW-0812">Transmembrane</keyword>
<sequence length="194" mass="20646">MRTMLDKLISWTGLVMAVVLLAAGGLLTWASNFVAENVRTQLADQHITMPSGGAIEDPLIKPYLTQFAGQPMETGEQAKAYADHYILVHMNKSSGGKTYSEVSGEFQKLKATPNADPAAVAKLGDLRESLFMGSTLRGLLLNAYAFGTMGVIAMYAAYAAFAGALMFLVLGLLGLRHAARVAPTTASHKEPALV</sequence>
<keyword evidence="1" id="KW-0472">Membrane</keyword>
<evidence type="ECO:0000256" key="1">
    <source>
        <dbReference type="SAM" id="Phobius"/>
    </source>
</evidence>
<evidence type="ECO:0000313" key="2">
    <source>
        <dbReference type="EMBL" id="MBK6300648.1"/>
    </source>
</evidence>
<proteinExistence type="predicted"/>
<organism evidence="2 3">
    <name type="scientific">Candidatus Phosphoribacter hodrii</name>
    <dbReference type="NCBI Taxonomy" id="2953743"/>
    <lineage>
        <taxon>Bacteria</taxon>
        <taxon>Bacillati</taxon>
        <taxon>Actinomycetota</taxon>
        <taxon>Actinomycetes</taxon>
        <taxon>Micrococcales</taxon>
        <taxon>Dermatophilaceae</taxon>
        <taxon>Candidatus Phosphoribacter</taxon>
    </lineage>
</organism>
<feature type="transmembrane region" description="Helical" evidence="1">
    <location>
        <begin position="143"/>
        <end position="170"/>
    </location>
</feature>
<gene>
    <name evidence="2" type="ORF">IPF40_06205</name>
</gene>
<reference evidence="2 3" key="1">
    <citation type="submission" date="2020-10" db="EMBL/GenBank/DDBJ databases">
        <title>Connecting structure to function with the recovery of over 1000 high-quality activated sludge metagenome-assembled genomes encoding full-length rRNA genes using long-read sequencing.</title>
        <authorList>
            <person name="Singleton C.M."/>
            <person name="Petriglieri F."/>
            <person name="Kristensen J.M."/>
            <person name="Kirkegaard R.H."/>
            <person name="Michaelsen T.Y."/>
            <person name="Andersen M.H."/>
            <person name="Karst S.M."/>
            <person name="Dueholm M.S."/>
            <person name="Nielsen P.H."/>
            <person name="Albertsen M."/>
        </authorList>
    </citation>
    <scope>NUCLEOTIDE SEQUENCE [LARGE SCALE GENOMIC DNA]</scope>
    <source>
        <strain evidence="2">AalE_18-Q3-R2-46_BAT3C.188</strain>
    </source>
</reference>
<keyword evidence="1" id="KW-1133">Transmembrane helix</keyword>
<feature type="transmembrane region" description="Helical" evidence="1">
    <location>
        <begin position="12"/>
        <end position="30"/>
    </location>
</feature>
<name>A0A935CDA8_9MICO</name>
<accession>A0A935CDA8</accession>